<dbReference type="HOGENOM" id="CLU_1293743_0_0_11"/>
<proteinExistence type="predicted"/>
<dbReference type="EMBL" id="AP010968">
    <property type="protein sequence ID" value="BAJ32138.1"/>
    <property type="molecule type" value="Genomic_DNA"/>
</dbReference>
<dbReference type="InterPro" id="IPR027417">
    <property type="entry name" value="P-loop_NTPase"/>
</dbReference>
<evidence type="ECO:0000313" key="1">
    <source>
        <dbReference type="EMBL" id="BAJ32138.1"/>
    </source>
</evidence>
<dbReference type="KEGG" id="ksk:KSE_63790"/>
<dbReference type="AlphaFoldDB" id="E4N1V4"/>
<sequence length="213" mass="23050">MEGESDPRGQRAAGRGVFVTLDGLSASGKSTVAPLVAARLGGVHLEDDGLPGFARMRAEVDGAGVLPARLHWWLMANHLKSERARGLVGSGRPVVVESYFPRTVATHRAMGQNWPVGYPAGALRPDAAVLLEVDESVRRERLRVRAAGGALSDWHRREEPRVAESVRVYRAFGLVPVDGTGRTPEQVAEAVVALVHERVRRNRPEGASSRGHH</sequence>
<keyword evidence="2" id="KW-1185">Reference proteome</keyword>
<gene>
    <name evidence="1" type="ordered locus">KSE_63790</name>
</gene>
<accession>E4N1V4</accession>
<dbReference type="Pfam" id="PF13671">
    <property type="entry name" value="AAA_33"/>
    <property type="match status" value="1"/>
</dbReference>
<protein>
    <recommendedName>
        <fullName evidence="3">(d)CMP kinase</fullName>
    </recommendedName>
</protein>
<reference evidence="1 2" key="1">
    <citation type="journal article" date="2010" name="DNA Res.">
        <title>Genome sequence of Kitasatospora setae NBRC 14216T: an evolutionary snapshot of the family Streptomycetaceae.</title>
        <authorList>
            <person name="Ichikawa N."/>
            <person name="Oguchi A."/>
            <person name="Ikeda H."/>
            <person name="Ishikawa J."/>
            <person name="Kitani S."/>
            <person name="Watanabe Y."/>
            <person name="Nakamura S."/>
            <person name="Katano Y."/>
            <person name="Kishi E."/>
            <person name="Sasagawa M."/>
            <person name="Ankai A."/>
            <person name="Fukui S."/>
            <person name="Hashimoto Y."/>
            <person name="Kamata S."/>
            <person name="Otoguro M."/>
            <person name="Tanikawa S."/>
            <person name="Nihira T."/>
            <person name="Horinouchi S."/>
            <person name="Ohnishi Y."/>
            <person name="Hayakawa M."/>
            <person name="Kuzuyama T."/>
            <person name="Arisawa A."/>
            <person name="Nomoto F."/>
            <person name="Miura H."/>
            <person name="Takahashi Y."/>
            <person name="Fujita N."/>
        </authorList>
    </citation>
    <scope>NUCLEOTIDE SEQUENCE [LARGE SCALE GENOMIC DNA]</scope>
    <source>
        <strain evidence="2">ATCC 33774 / DSM 43861 / JCM 3304 / KCC A-0304 / NBRC 14216 / KM-6054</strain>
    </source>
</reference>
<name>E4N1V4_KITSK</name>
<evidence type="ECO:0000313" key="2">
    <source>
        <dbReference type="Proteomes" id="UP000007076"/>
    </source>
</evidence>
<evidence type="ECO:0008006" key="3">
    <source>
        <dbReference type="Google" id="ProtNLM"/>
    </source>
</evidence>
<organism evidence="1 2">
    <name type="scientific">Kitasatospora setae (strain ATCC 33774 / DSM 43861 / JCM 3304 / KCC A-0304 / NBRC 14216 / KM-6054)</name>
    <name type="common">Streptomyces setae</name>
    <dbReference type="NCBI Taxonomy" id="452652"/>
    <lineage>
        <taxon>Bacteria</taxon>
        <taxon>Bacillati</taxon>
        <taxon>Actinomycetota</taxon>
        <taxon>Actinomycetes</taxon>
        <taxon>Kitasatosporales</taxon>
        <taxon>Streptomycetaceae</taxon>
        <taxon>Kitasatospora</taxon>
    </lineage>
</organism>
<dbReference type="SUPFAM" id="SSF52540">
    <property type="entry name" value="P-loop containing nucleoside triphosphate hydrolases"/>
    <property type="match status" value="1"/>
</dbReference>
<dbReference type="Gene3D" id="3.40.50.300">
    <property type="entry name" value="P-loop containing nucleotide triphosphate hydrolases"/>
    <property type="match status" value="1"/>
</dbReference>
<dbReference type="PATRIC" id="fig|452652.3.peg.6399"/>
<dbReference type="STRING" id="452652.KSE_63790"/>
<dbReference type="Proteomes" id="UP000007076">
    <property type="component" value="Chromosome"/>
</dbReference>
<dbReference type="eggNOG" id="COG0125">
    <property type="taxonomic scope" value="Bacteria"/>
</dbReference>
<dbReference type="RefSeq" id="WP_014139434.1">
    <property type="nucleotide sequence ID" value="NC_016109.1"/>
</dbReference>